<dbReference type="GO" id="GO:0005524">
    <property type="term" value="F:ATP binding"/>
    <property type="evidence" value="ECO:0007669"/>
    <property type="project" value="UniProtKB-KW"/>
</dbReference>
<keyword evidence="3" id="KW-0547">Nucleotide-binding</keyword>
<dbReference type="SUPFAM" id="SSF56104">
    <property type="entry name" value="SAICAR synthase-like"/>
    <property type="match status" value="1"/>
</dbReference>
<sequence>MSHHHLKLPPYQKRRGHASSLSGKKQPVLGLGMSGDQPYPVFPEGVQPLENQVAGHTFEQGTDILGLLKNLDDGSILKPAGKVLCGVREIKFYETIQAATTEKDLVPLKEFIPGYKGHLKLPIDGKPVEFIKLADLTHGMLEPCIMDVKIGCRTWDPLATPEKRKAEESKYQACKRNLGMCIPGFQVYSIVNGRRMRYGKEYGKKLTEVTVKDAFRKFLNTDSGLCRQLLMQFLSDLWNIQKWARTQTTYRLYSSSVLLVYDARRLKPVLQYQTKSLNSSSAKLNNSSGNLSGTSPAHSSGSSSRPSSPTQVVPAGTDSGVEPLQHYYKIQRSHSTMNNYEEDMKAMRENYVFMRDNLVGSYESKVWASARMIDFAHAFPAEEPGTIDTNYLQGIESLVRIFEEFLKECEAENAPKQGVA</sequence>
<dbReference type="EMBL" id="HBUE01130448">
    <property type="protein sequence ID" value="CAG6496191.1"/>
    <property type="molecule type" value="Transcribed_RNA"/>
</dbReference>
<organism evidence="11">
    <name type="scientific">Culex pipiens</name>
    <name type="common">House mosquito</name>
    <dbReference type="NCBI Taxonomy" id="7175"/>
    <lineage>
        <taxon>Eukaryota</taxon>
        <taxon>Metazoa</taxon>
        <taxon>Ecdysozoa</taxon>
        <taxon>Arthropoda</taxon>
        <taxon>Hexapoda</taxon>
        <taxon>Insecta</taxon>
        <taxon>Pterygota</taxon>
        <taxon>Neoptera</taxon>
        <taxon>Endopterygota</taxon>
        <taxon>Diptera</taxon>
        <taxon>Nematocera</taxon>
        <taxon>Culicoidea</taxon>
        <taxon>Culicidae</taxon>
        <taxon>Culicinae</taxon>
        <taxon>Culicini</taxon>
        <taxon>Culex</taxon>
        <taxon>Culex</taxon>
    </lineage>
</organism>
<dbReference type="EMBL" id="HBUE01130449">
    <property type="protein sequence ID" value="CAG6496193.1"/>
    <property type="molecule type" value="Transcribed_RNA"/>
</dbReference>
<evidence type="ECO:0000313" key="11">
    <source>
        <dbReference type="EMBL" id="CAG6496193.1"/>
    </source>
</evidence>
<feature type="compositionally biased region" description="Low complexity" evidence="10">
    <location>
        <begin position="280"/>
        <end position="310"/>
    </location>
</feature>
<evidence type="ECO:0000256" key="5">
    <source>
        <dbReference type="ARBA" id="ARBA00022840"/>
    </source>
</evidence>
<name>A0A8D8CLZ1_CULPI</name>
<dbReference type="GO" id="GO:0032958">
    <property type="term" value="P:inositol phosphate biosynthetic process"/>
    <property type="evidence" value="ECO:0007669"/>
    <property type="project" value="InterPro"/>
</dbReference>
<comment type="similarity">
    <text evidence="1 8">Belongs to the inositol phosphokinase (IPK) family.</text>
</comment>
<evidence type="ECO:0000256" key="7">
    <source>
        <dbReference type="ARBA" id="ARBA00036525"/>
    </source>
</evidence>
<dbReference type="Pfam" id="PF03770">
    <property type="entry name" value="IPK"/>
    <property type="match status" value="1"/>
</dbReference>
<keyword evidence="5" id="KW-0067">ATP-binding</keyword>
<dbReference type="PANTHER" id="PTHR12400">
    <property type="entry name" value="INOSITOL POLYPHOSPHATE KINASE"/>
    <property type="match status" value="1"/>
</dbReference>
<dbReference type="InterPro" id="IPR005522">
    <property type="entry name" value="IPK"/>
</dbReference>
<feature type="coiled-coil region" evidence="9">
    <location>
        <begin position="330"/>
        <end position="357"/>
    </location>
</feature>
<evidence type="ECO:0000256" key="10">
    <source>
        <dbReference type="SAM" id="MobiDB-lite"/>
    </source>
</evidence>
<evidence type="ECO:0000256" key="1">
    <source>
        <dbReference type="ARBA" id="ARBA00007374"/>
    </source>
</evidence>
<comment type="catalytic activity">
    <reaction evidence="7">
        <text>1D-myo-inositol 1,3,4,6-tetrakisphosphate + ATP = 1D-myo-inositol 1,3,4,5,6-pentakisphosphate + ADP + H(+)</text>
        <dbReference type="Rhea" id="RHEA:12717"/>
        <dbReference type="ChEBI" id="CHEBI:15378"/>
        <dbReference type="ChEBI" id="CHEBI:30616"/>
        <dbReference type="ChEBI" id="CHEBI:57660"/>
        <dbReference type="ChEBI" id="CHEBI:57733"/>
        <dbReference type="ChEBI" id="CHEBI:456216"/>
        <dbReference type="EC" id="2.7.1.140"/>
    </reaction>
</comment>
<dbReference type="PANTHER" id="PTHR12400:SF51">
    <property type="entry name" value="INOSITOL POLYPHOSPHATE MULTIKINASE"/>
    <property type="match status" value="1"/>
</dbReference>
<protein>
    <recommendedName>
        <fullName evidence="8">Kinase</fullName>
        <ecNumber evidence="8">2.7.-.-</ecNumber>
    </recommendedName>
</protein>
<keyword evidence="9" id="KW-0175">Coiled coil</keyword>
<evidence type="ECO:0000256" key="9">
    <source>
        <dbReference type="SAM" id="Coils"/>
    </source>
</evidence>
<evidence type="ECO:0000256" key="6">
    <source>
        <dbReference type="ARBA" id="ARBA00036164"/>
    </source>
</evidence>
<dbReference type="Gene3D" id="3.30.470.160">
    <property type="entry name" value="Inositol polyphosphate kinase"/>
    <property type="match status" value="1"/>
</dbReference>
<feature type="region of interest" description="Disordered" evidence="10">
    <location>
        <begin position="280"/>
        <end position="320"/>
    </location>
</feature>
<reference evidence="11" key="1">
    <citation type="submission" date="2021-05" db="EMBL/GenBank/DDBJ databases">
        <authorList>
            <person name="Alioto T."/>
            <person name="Alioto T."/>
            <person name="Gomez Garrido J."/>
        </authorList>
    </citation>
    <scope>NUCLEOTIDE SEQUENCE</scope>
</reference>
<proteinExistence type="inferred from homology"/>
<dbReference type="GO" id="GO:0005634">
    <property type="term" value="C:nucleus"/>
    <property type="evidence" value="ECO:0007669"/>
    <property type="project" value="TreeGrafter"/>
</dbReference>
<dbReference type="AlphaFoldDB" id="A0A8D8CLZ1"/>
<dbReference type="InterPro" id="IPR038286">
    <property type="entry name" value="IPK_sf"/>
</dbReference>
<dbReference type="GO" id="GO:0008440">
    <property type="term" value="F:inositol-1,4,5-trisphosphate 3-kinase activity"/>
    <property type="evidence" value="ECO:0007669"/>
    <property type="project" value="TreeGrafter"/>
</dbReference>
<feature type="region of interest" description="Disordered" evidence="10">
    <location>
        <begin position="1"/>
        <end position="29"/>
    </location>
</feature>
<evidence type="ECO:0000256" key="4">
    <source>
        <dbReference type="ARBA" id="ARBA00022777"/>
    </source>
</evidence>
<dbReference type="GO" id="GO:0051765">
    <property type="term" value="F:inositol tetrakisphosphate kinase activity"/>
    <property type="evidence" value="ECO:0007669"/>
    <property type="project" value="TreeGrafter"/>
</dbReference>
<feature type="compositionally biased region" description="Basic residues" evidence="10">
    <location>
        <begin position="1"/>
        <end position="17"/>
    </location>
</feature>
<keyword evidence="2 8" id="KW-0808">Transferase</keyword>
<dbReference type="EC" id="2.7.-.-" evidence="8"/>
<evidence type="ECO:0000256" key="3">
    <source>
        <dbReference type="ARBA" id="ARBA00022741"/>
    </source>
</evidence>
<dbReference type="GO" id="GO:0005737">
    <property type="term" value="C:cytoplasm"/>
    <property type="evidence" value="ECO:0007669"/>
    <property type="project" value="TreeGrafter"/>
</dbReference>
<evidence type="ECO:0000256" key="2">
    <source>
        <dbReference type="ARBA" id="ARBA00022679"/>
    </source>
</evidence>
<accession>A0A8D8CLZ1</accession>
<comment type="catalytic activity">
    <reaction evidence="6">
        <text>1D-myo-inositol 1,4,5-trisphosphate + 2 ATP = 1D-myo-inositol 1,3,4,5,6-pentakisphosphate + 2 ADP + 2 H(+)</text>
        <dbReference type="Rhea" id="RHEA:32359"/>
        <dbReference type="ChEBI" id="CHEBI:15378"/>
        <dbReference type="ChEBI" id="CHEBI:30616"/>
        <dbReference type="ChEBI" id="CHEBI:57733"/>
        <dbReference type="ChEBI" id="CHEBI:203600"/>
        <dbReference type="ChEBI" id="CHEBI:456216"/>
        <dbReference type="EC" id="2.7.1.151"/>
    </reaction>
</comment>
<evidence type="ECO:0000256" key="8">
    <source>
        <dbReference type="RuleBase" id="RU363090"/>
    </source>
</evidence>
<keyword evidence="4 8" id="KW-0418">Kinase</keyword>